<sequence>MKKQQKLLAKQTAEVGVQAPTPAAPASYAMAPPSSNTSAMTYVTPQPPPPRNQLLPVSLEQRSQQLQQQQAGVRHQLQSLYDSLLSDPRV</sequence>
<organism evidence="2 3">
    <name type="scientific">Phytophthora fragariaefolia</name>
    <dbReference type="NCBI Taxonomy" id="1490495"/>
    <lineage>
        <taxon>Eukaryota</taxon>
        <taxon>Sar</taxon>
        <taxon>Stramenopiles</taxon>
        <taxon>Oomycota</taxon>
        <taxon>Peronosporomycetes</taxon>
        <taxon>Peronosporales</taxon>
        <taxon>Peronosporaceae</taxon>
        <taxon>Phytophthora</taxon>
    </lineage>
</organism>
<feature type="compositionally biased region" description="Low complexity" evidence="1">
    <location>
        <begin position="19"/>
        <end position="35"/>
    </location>
</feature>
<reference evidence="2" key="1">
    <citation type="submission" date="2023-04" db="EMBL/GenBank/DDBJ databases">
        <title>Phytophthora fragariaefolia NBRC 109709.</title>
        <authorList>
            <person name="Ichikawa N."/>
            <person name="Sato H."/>
            <person name="Tonouchi N."/>
        </authorList>
    </citation>
    <scope>NUCLEOTIDE SEQUENCE</scope>
    <source>
        <strain evidence="2">NBRC 109709</strain>
    </source>
</reference>
<keyword evidence="3" id="KW-1185">Reference proteome</keyword>
<feature type="compositionally biased region" description="Low complexity" evidence="1">
    <location>
        <begin position="1"/>
        <end position="11"/>
    </location>
</feature>
<name>A0A9W6U9Z4_9STRA</name>
<feature type="region of interest" description="Disordered" evidence="1">
    <location>
        <begin position="1"/>
        <end position="54"/>
    </location>
</feature>
<gene>
    <name evidence="2" type="ORF">Pfra01_000743300</name>
</gene>
<evidence type="ECO:0000313" key="3">
    <source>
        <dbReference type="Proteomes" id="UP001165121"/>
    </source>
</evidence>
<evidence type="ECO:0000313" key="2">
    <source>
        <dbReference type="EMBL" id="GMF31881.1"/>
    </source>
</evidence>
<dbReference type="Proteomes" id="UP001165121">
    <property type="component" value="Unassembled WGS sequence"/>
</dbReference>
<proteinExistence type="predicted"/>
<dbReference type="AlphaFoldDB" id="A0A9W6U9Z4"/>
<protein>
    <submittedName>
        <fullName evidence="2">Unnamed protein product</fullName>
    </submittedName>
</protein>
<evidence type="ECO:0000256" key="1">
    <source>
        <dbReference type="SAM" id="MobiDB-lite"/>
    </source>
</evidence>
<accession>A0A9W6U9Z4</accession>
<comment type="caution">
    <text evidence="2">The sequence shown here is derived from an EMBL/GenBank/DDBJ whole genome shotgun (WGS) entry which is preliminary data.</text>
</comment>
<dbReference type="EMBL" id="BSXT01000656">
    <property type="protein sequence ID" value="GMF31881.1"/>
    <property type="molecule type" value="Genomic_DNA"/>
</dbReference>